<dbReference type="RefSeq" id="WP_068458907.1">
    <property type="nucleotide sequence ID" value="NZ_LMTR01000006.1"/>
</dbReference>
<dbReference type="InterPro" id="IPR011989">
    <property type="entry name" value="ARM-like"/>
</dbReference>
<dbReference type="EMBL" id="LMTR01000006">
    <property type="protein sequence ID" value="KWT72523.1"/>
    <property type="molecule type" value="Genomic_DNA"/>
</dbReference>
<evidence type="ECO:0000313" key="2">
    <source>
        <dbReference type="Proteomes" id="UP000059074"/>
    </source>
</evidence>
<dbReference type="SUPFAM" id="SSF48371">
    <property type="entry name" value="ARM repeat"/>
    <property type="match status" value="2"/>
</dbReference>
<sequence length="487" mass="53572">MNCAYANLTASQQLWDCSDEYIAAAIHGFADAGLRQAIETMLFRTPRSRIRWARAVFVPPSILSALARFNDHQLNRHIIRNGRTPLEALRHMRRVVTDEHSLGGIAAHRNASADLLATFRASGLPVIRFSLAGNPSTPADILEAIALDAGKDERRVLAGNPGATEKLLGTLWHNANDDEHLRAEIAAHPRCPDDLLPAALGSSCDVIRRKLASNPNVTHDQLMMLLSDPVAAVRVEAIKYIPACDIDESDLAASVRKQTARRVNLSAQLVARLANDECAAVRRWLARNPSLDVEHLALLSKDAASDVRRSVARNVSCPQHLLRHLATDKNPWVRAGVSFRTDLEADVMRLFAHEDDTDVLSGIGKNPAAPGRWLKRIAASENADLRRAVILNPNAPSALLRQLSEDPYAFNRITLVEQPTLPMSTLLALLSDPEPQVRFMAAMRLARTGLEREITQRSCCWSDMDAAVNLPRASNAKENDYENTCAG</sequence>
<organism evidence="1 2">
    <name type="scientific">Hyphomicrobium sulfonivorans</name>
    <dbReference type="NCBI Taxonomy" id="121290"/>
    <lineage>
        <taxon>Bacteria</taxon>
        <taxon>Pseudomonadati</taxon>
        <taxon>Pseudomonadota</taxon>
        <taxon>Alphaproteobacteria</taxon>
        <taxon>Hyphomicrobiales</taxon>
        <taxon>Hyphomicrobiaceae</taxon>
        <taxon>Hyphomicrobium</taxon>
    </lineage>
</organism>
<dbReference type="STRING" id="121290.APY04_0085"/>
<dbReference type="InterPro" id="IPR016024">
    <property type="entry name" value="ARM-type_fold"/>
</dbReference>
<accession>A0A120CYH2</accession>
<dbReference type="PATRIC" id="fig|121290.4.peg.1632"/>
<dbReference type="OrthoDB" id="8442007at2"/>
<comment type="caution">
    <text evidence="1">The sequence shown here is derived from an EMBL/GenBank/DDBJ whole genome shotgun (WGS) entry which is preliminary data.</text>
</comment>
<gene>
    <name evidence="1" type="ORF">APY04_0085</name>
</gene>
<reference evidence="1 2" key="1">
    <citation type="submission" date="2015-10" db="EMBL/GenBank/DDBJ databases">
        <title>Transcriptomic analysis of a linuron degrading triple-species bacterial consortium.</title>
        <authorList>
            <person name="Albers P."/>
        </authorList>
    </citation>
    <scope>NUCLEOTIDE SEQUENCE [LARGE SCALE GENOMIC DNA]</scope>
    <source>
        <strain evidence="1 2">WDL6</strain>
    </source>
</reference>
<keyword evidence="2" id="KW-1185">Reference proteome</keyword>
<protein>
    <recommendedName>
        <fullName evidence="3">Leucine rich repeat variant</fullName>
    </recommendedName>
</protein>
<name>A0A120CYH2_HYPSL</name>
<dbReference type="Proteomes" id="UP000059074">
    <property type="component" value="Unassembled WGS sequence"/>
</dbReference>
<evidence type="ECO:0008006" key="3">
    <source>
        <dbReference type="Google" id="ProtNLM"/>
    </source>
</evidence>
<dbReference type="AlphaFoldDB" id="A0A120CYH2"/>
<proteinExistence type="predicted"/>
<dbReference type="Gene3D" id="1.25.10.10">
    <property type="entry name" value="Leucine-rich Repeat Variant"/>
    <property type="match status" value="3"/>
</dbReference>
<evidence type="ECO:0000313" key="1">
    <source>
        <dbReference type="EMBL" id="KWT72523.1"/>
    </source>
</evidence>